<evidence type="ECO:0000256" key="2">
    <source>
        <dbReference type="ARBA" id="ARBA00007695"/>
    </source>
</evidence>
<evidence type="ECO:0000256" key="7">
    <source>
        <dbReference type="ARBA" id="ARBA00022989"/>
    </source>
</evidence>
<feature type="signal peptide" evidence="10">
    <location>
        <begin position="1"/>
        <end position="26"/>
    </location>
</feature>
<feature type="transmembrane region" description="Helical" evidence="9">
    <location>
        <begin position="205"/>
        <end position="221"/>
    </location>
</feature>
<dbReference type="GO" id="GO:0072546">
    <property type="term" value="C:EMC complex"/>
    <property type="evidence" value="ECO:0007669"/>
    <property type="project" value="TreeGrafter"/>
</dbReference>
<keyword evidence="6" id="KW-0256">Endoplasmic reticulum</keyword>
<evidence type="ECO:0000313" key="12">
    <source>
        <dbReference type="EMBL" id="KAK6190511.1"/>
    </source>
</evidence>
<dbReference type="PANTHER" id="PTHR21397:SF4">
    <property type="entry name" value="ER MEMBRANE PROTEIN COMPLEX SUBUNIT 10"/>
    <property type="match status" value="1"/>
</dbReference>
<comment type="similarity">
    <text evidence="2">Belongs to the EMC10 family.</text>
</comment>
<protein>
    <recommendedName>
        <fullName evidence="3">ER membrane protein complex subunit 10</fullName>
    </recommendedName>
</protein>
<evidence type="ECO:0000256" key="1">
    <source>
        <dbReference type="ARBA" id="ARBA00004115"/>
    </source>
</evidence>
<keyword evidence="13" id="KW-1185">Reference proteome</keyword>
<evidence type="ECO:0000256" key="10">
    <source>
        <dbReference type="SAM" id="SignalP"/>
    </source>
</evidence>
<organism evidence="11 13">
    <name type="scientific">Patella caerulea</name>
    <name type="common">Rayed Mediterranean limpet</name>
    <dbReference type="NCBI Taxonomy" id="87958"/>
    <lineage>
        <taxon>Eukaryota</taxon>
        <taxon>Metazoa</taxon>
        <taxon>Spiralia</taxon>
        <taxon>Lophotrochozoa</taxon>
        <taxon>Mollusca</taxon>
        <taxon>Gastropoda</taxon>
        <taxon>Patellogastropoda</taxon>
        <taxon>Patelloidea</taxon>
        <taxon>Patellidae</taxon>
        <taxon>Patella</taxon>
    </lineage>
</organism>
<dbReference type="Pfam" id="PF21203">
    <property type="entry name" value="ECM10"/>
    <property type="match status" value="1"/>
</dbReference>
<evidence type="ECO:0000256" key="4">
    <source>
        <dbReference type="ARBA" id="ARBA00022692"/>
    </source>
</evidence>
<dbReference type="EMBL" id="JAZGQO010000006">
    <property type="protein sequence ID" value="KAK6183863.1"/>
    <property type="molecule type" value="Genomic_DNA"/>
</dbReference>
<comment type="caution">
    <text evidence="11">The sequence shown here is derived from an EMBL/GenBank/DDBJ whole genome shotgun (WGS) entry which is preliminary data.</text>
</comment>
<proteinExistence type="inferred from homology"/>
<feature type="chain" id="PRO_5044710922" description="ER membrane protein complex subunit 10" evidence="10">
    <location>
        <begin position="27"/>
        <end position="231"/>
    </location>
</feature>
<keyword evidence="8 9" id="KW-0472">Membrane</keyword>
<dbReference type="Proteomes" id="UP001347796">
    <property type="component" value="Unassembled WGS sequence"/>
</dbReference>
<dbReference type="CDD" id="cd22209">
    <property type="entry name" value="EMC10"/>
    <property type="match status" value="1"/>
</dbReference>
<evidence type="ECO:0000256" key="6">
    <source>
        <dbReference type="ARBA" id="ARBA00022824"/>
    </source>
</evidence>
<keyword evidence="5 10" id="KW-0732">Signal</keyword>
<keyword evidence="7 9" id="KW-1133">Transmembrane helix</keyword>
<gene>
    <name evidence="12" type="ORF">SNE40_002368</name>
    <name evidence="11" type="ORF">SNE40_006445</name>
</gene>
<evidence type="ECO:0000313" key="13">
    <source>
        <dbReference type="Proteomes" id="UP001347796"/>
    </source>
</evidence>
<dbReference type="EMBL" id="JAZGQO010000002">
    <property type="protein sequence ID" value="KAK6190511.1"/>
    <property type="molecule type" value="Genomic_DNA"/>
</dbReference>
<evidence type="ECO:0000256" key="3">
    <source>
        <dbReference type="ARBA" id="ARBA00020105"/>
    </source>
</evidence>
<reference evidence="11 13" key="1">
    <citation type="submission" date="2024-01" db="EMBL/GenBank/DDBJ databases">
        <title>The genome of the rayed Mediterranean limpet Patella caerulea (Linnaeus, 1758).</title>
        <authorList>
            <person name="Anh-Thu Weber A."/>
            <person name="Halstead-Nussloch G."/>
        </authorList>
    </citation>
    <scope>NUCLEOTIDE SEQUENCE [LARGE SCALE GENOMIC DNA]</scope>
    <source>
        <strain evidence="11">AATW-2023a</strain>
        <tissue evidence="11">Whole specimen</tissue>
    </source>
</reference>
<sequence length="231" mass="25237">MAAPIKYTAVGLFLAIIADLSGLVHLDDEFEGSRTLTLEHSFTIDGNAIFSKRGTVVIRSLKGNKAHFTPASDFTREDINLLKKASSQKGLYQLRVPVKEGSQQYVSTFIPACALYESSLNDQLTINFDQSGEVLGLSVVTTPGICVGLNVPASNFSDWKTTVEVMQTVSGPVPDTQTYIDKMNRDKVEKEKGGQNDNRSFFGKYWMYIVPVVILMMIATSQDPNAGGGGR</sequence>
<accession>A0AAN8K2N2</accession>
<evidence type="ECO:0000256" key="8">
    <source>
        <dbReference type="ARBA" id="ARBA00023136"/>
    </source>
</evidence>
<evidence type="ECO:0000313" key="11">
    <source>
        <dbReference type="EMBL" id="KAK6183863.1"/>
    </source>
</evidence>
<keyword evidence="4 9" id="KW-0812">Transmembrane</keyword>
<comment type="subcellular location">
    <subcellularLocation>
        <location evidence="1">Endoplasmic reticulum membrane</location>
        <topology evidence="1">Single-pass type I membrane protein</topology>
    </subcellularLocation>
</comment>
<name>A0AAN8K2N2_PATCE</name>
<evidence type="ECO:0000256" key="5">
    <source>
        <dbReference type="ARBA" id="ARBA00022729"/>
    </source>
</evidence>
<dbReference type="PANTHER" id="PTHR21397">
    <property type="entry name" value="CHROMATIN COMPLEXES SUBUNIT BAP18-RELATED"/>
    <property type="match status" value="1"/>
</dbReference>
<evidence type="ECO:0000256" key="9">
    <source>
        <dbReference type="SAM" id="Phobius"/>
    </source>
</evidence>
<dbReference type="AlphaFoldDB" id="A0AAN8K2N2"/>